<feature type="transmembrane region" description="Helical" evidence="6">
    <location>
        <begin position="43"/>
        <end position="66"/>
    </location>
</feature>
<evidence type="ECO:0000256" key="3">
    <source>
        <dbReference type="ARBA" id="ARBA00022692"/>
    </source>
</evidence>
<dbReference type="Pfam" id="PF02361">
    <property type="entry name" value="CbiQ"/>
    <property type="match status" value="1"/>
</dbReference>
<evidence type="ECO:0000256" key="1">
    <source>
        <dbReference type="ARBA" id="ARBA00004141"/>
    </source>
</evidence>
<dbReference type="Proteomes" id="UP001061361">
    <property type="component" value="Chromosome"/>
</dbReference>
<evidence type="ECO:0000313" key="8">
    <source>
        <dbReference type="Proteomes" id="UP001061361"/>
    </source>
</evidence>
<feature type="transmembrane region" description="Helical" evidence="6">
    <location>
        <begin position="240"/>
        <end position="258"/>
    </location>
</feature>
<evidence type="ECO:0000256" key="2">
    <source>
        <dbReference type="ARBA" id="ARBA00022475"/>
    </source>
</evidence>
<reference evidence="7" key="1">
    <citation type="submission" date="2022-08" db="EMBL/GenBank/DDBJ databases">
        <title>Genome Sequence of the sulphate-reducing bacterium, Pseudodesulfovibrio portus JCM14722.</title>
        <authorList>
            <person name="Kondo R."/>
            <person name="Kataoka T."/>
        </authorList>
    </citation>
    <scope>NUCLEOTIDE SEQUENCE</scope>
    <source>
        <strain evidence="7">JCM 14722</strain>
    </source>
</reference>
<evidence type="ECO:0000256" key="6">
    <source>
        <dbReference type="SAM" id="Phobius"/>
    </source>
</evidence>
<name>A0ABN6RWW3_9BACT</name>
<feature type="transmembrane region" description="Helical" evidence="6">
    <location>
        <begin position="21"/>
        <end position="37"/>
    </location>
</feature>
<dbReference type="InterPro" id="IPR051611">
    <property type="entry name" value="ECF_transporter_component"/>
</dbReference>
<organism evidence="7 8">
    <name type="scientific">Pseudodesulfovibrio portus</name>
    <dbReference type="NCBI Taxonomy" id="231439"/>
    <lineage>
        <taxon>Bacteria</taxon>
        <taxon>Pseudomonadati</taxon>
        <taxon>Thermodesulfobacteriota</taxon>
        <taxon>Desulfovibrionia</taxon>
        <taxon>Desulfovibrionales</taxon>
        <taxon>Desulfovibrionaceae</taxon>
    </lineage>
</organism>
<dbReference type="EMBL" id="AP026708">
    <property type="protein sequence ID" value="BDQ35517.1"/>
    <property type="molecule type" value="Genomic_DNA"/>
</dbReference>
<dbReference type="RefSeq" id="WP_264982414.1">
    <property type="nucleotide sequence ID" value="NZ_AP026708.1"/>
</dbReference>
<gene>
    <name evidence="7" type="ORF">JCM14722_30590</name>
</gene>
<comment type="subcellular location">
    <subcellularLocation>
        <location evidence="1">Membrane</location>
        <topology evidence="1">Multi-pass membrane protein</topology>
    </subcellularLocation>
</comment>
<feature type="transmembrane region" description="Helical" evidence="6">
    <location>
        <begin position="73"/>
        <end position="90"/>
    </location>
</feature>
<keyword evidence="8" id="KW-1185">Reference proteome</keyword>
<dbReference type="PANTHER" id="PTHR34857:SF2">
    <property type="entry name" value="SLL0384 PROTEIN"/>
    <property type="match status" value="1"/>
</dbReference>
<keyword evidence="4 6" id="KW-1133">Transmembrane helix</keyword>
<protein>
    <recommendedName>
        <fullName evidence="9">Energy-coupling factor transporter transmembrane protein EcfT</fullName>
    </recommendedName>
</protein>
<keyword evidence="2" id="KW-1003">Cell membrane</keyword>
<proteinExistence type="predicted"/>
<keyword evidence="5 6" id="KW-0472">Membrane</keyword>
<dbReference type="CDD" id="cd16914">
    <property type="entry name" value="EcfT"/>
    <property type="match status" value="1"/>
</dbReference>
<sequence length="259" mass="27812">MSSHGTTLYIEGRSRLHGCHPFGKVFFILLVGVAAYFEPGNAATAATLLGLNLVLAVTGGIFPAMWKFAWRTLLPLALFMLPIHGFLYPGNHTGLLTWQGITLYEEGLRFGGTILLQLAAILAASLLFVFTTHPADFIAALNKAGWPPAMAYIVGSPLLMLPAMRARTGVIKAAQQARGLDSGGNLLGRMRALPPLIAPLVLGAFTEIEERAIALELRGFRSPGAKTSLRMVPDSTAQRVVRRAILAATGFLVLHGMVW</sequence>
<evidence type="ECO:0000313" key="7">
    <source>
        <dbReference type="EMBL" id="BDQ35517.1"/>
    </source>
</evidence>
<dbReference type="InterPro" id="IPR003339">
    <property type="entry name" value="ABC/ECF_trnsptr_transmembrane"/>
</dbReference>
<feature type="transmembrane region" description="Helical" evidence="6">
    <location>
        <begin position="110"/>
        <end position="130"/>
    </location>
</feature>
<accession>A0ABN6RWW3</accession>
<evidence type="ECO:0008006" key="9">
    <source>
        <dbReference type="Google" id="ProtNLM"/>
    </source>
</evidence>
<evidence type="ECO:0000256" key="5">
    <source>
        <dbReference type="ARBA" id="ARBA00023136"/>
    </source>
</evidence>
<keyword evidence="3 6" id="KW-0812">Transmembrane</keyword>
<dbReference type="PANTHER" id="PTHR34857">
    <property type="entry name" value="SLL0384 PROTEIN"/>
    <property type="match status" value="1"/>
</dbReference>
<evidence type="ECO:0000256" key="4">
    <source>
        <dbReference type="ARBA" id="ARBA00022989"/>
    </source>
</evidence>